<reference evidence="3" key="2">
    <citation type="submission" date="2025-08" db="UniProtKB">
        <authorList>
            <consortium name="RefSeq"/>
        </authorList>
    </citation>
    <scope>IDENTIFICATION</scope>
    <source>
        <strain evidence="3">14028-0561.14</strain>
        <tissue evidence="3">Whole fly</tissue>
    </source>
</reference>
<feature type="compositionally biased region" description="Basic and acidic residues" evidence="1">
    <location>
        <begin position="273"/>
        <end position="285"/>
    </location>
</feature>
<evidence type="ECO:0000313" key="3">
    <source>
        <dbReference type="RefSeq" id="XP_017032586.2"/>
    </source>
</evidence>
<evidence type="ECO:0000313" key="2">
    <source>
        <dbReference type="Proteomes" id="UP001652661"/>
    </source>
</evidence>
<dbReference type="OrthoDB" id="7864211at2759"/>
<dbReference type="Proteomes" id="UP001652661">
    <property type="component" value="Chromosome 2R"/>
</dbReference>
<dbReference type="AlphaFoldDB" id="A0A6P4JAR9"/>
<keyword evidence="2" id="KW-1185">Reference proteome</keyword>
<proteinExistence type="predicted"/>
<name>A0A6P4JAR9_DROKI</name>
<dbReference type="RefSeq" id="XP_017032586.2">
    <property type="nucleotide sequence ID" value="XM_017177097.3"/>
</dbReference>
<accession>A0A6P4JAR9</accession>
<dbReference type="InterPro" id="IPR031958">
    <property type="entry name" value="DUF4778"/>
</dbReference>
<gene>
    <name evidence="3" type="primary">LOC108081858</name>
</gene>
<evidence type="ECO:0000256" key="1">
    <source>
        <dbReference type="SAM" id="MobiDB-lite"/>
    </source>
</evidence>
<feature type="compositionally biased region" description="Basic and acidic residues" evidence="1">
    <location>
        <begin position="384"/>
        <end position="394"/>
    </location>
</feature>
<feature type="region of interest" description="Disordered" evidence="1">
    <location>
        <begin position="362"/>
        <end position="399"/>
    </location>
</feature>
<protein>
    <submittedName>
        <fullName evidence="3">Uncharacterized protein</fullName>
    </submittedName>
</protein>
<sequence length="519" mass="59026">MFRLMSGIFANSLHGREFCFERLSACRCRSPRKSPPRDYVKKPLAVDLGKSSTQKSRLLELMTQGCPCPKNTAKERWFFTNQHIILGLAKVLERPPNAVSDFLYLLTLQNFSQIMKPVMPPGNHCKVPLVFPNSCEDYMRLFDTQGNIRSRFSHDSLMLLMRVMQAWLRKGAHSNIKPFDPCFEGTQCRQRNGIKTRKVGIDRDSMAHRNGRRRLQESDARACLVRSKLIGYSANGCDYSVAQGSSLQGKLSSGDPGYVFGTHFSPRDSNGWHQDDPPSHLRKLDGPEDELAAERARRLEALLVQLNERTYLTRDAGALIRAIKDIKVGIPARKKVKSAIDNSVKLISDSYYKMLRESATKSRLKNALVQGKDSSQERHKKSSPKHEPEDKSDVPSDPTNKVYYGAQIPVLMHEPYSQDKPWTYMRRHPHQMRMDYKGSIVEGKNIRRYRRSTIAGQMEQARALGAIYSTYSLEKDINASATDVPMFGRRSVVRKSLASVKSESNRRKWCCLLFAGVFG</sequence>
<feature type="region of interest" description="Disordered" evidence="1">
    <location>
        <begin position="266"/>
        <end position="285"/>
    </location>
</feature>
<organism evidence="2 3">
    <name type="scientific">Drosophila kikkawai</name>
    <name type="common">Fruit fly</name>
    <dbReference type="NCBI Taxonomy" id="30033"/>
    <lineage>
        <taxon>Eukaryota</taxon>
        <taxon>Metazoa</taxon>
        <taxon>Ecdysozoa</taxon>
        <taxon>Arthropoda</taxon>
        <taxon>Hexapoda</taxon>
        <taxon>Insecta</taxon>
        <taxon>Pterygota</taxon>
        <taxon>Neoptera</taxon>
        <taxon>Endopterygota</taxon>
        <taxon>Diptera</taxon>
        <taxon>Brachycera</taxon>
        <taxon>Muscomorpha</taxon>
        <taxon>Ephydroidea</taxon>
        <taxon>Drosophilidae</taxon>
        <taxon>Drosophila</taxon>
        <taxon>Sophophora</taxon>
    </lineage>
</organism>
<dbReference type="Pfam" id="PF16008">
    <property type="entry name" value="DUF4778"/>
    <property type="match status" value="1"/>
</dbReference>
<reference evidence="2" key="1">
    <citation type="submission" date="2025-05" db="UniProtKB">
        <authorList>
            <consortium name="RefSeq"/>
        </authorList>
    </citation>
    <scope>NUCLEOTIDE SEQUENCE [LARGE SCALE GENOMIC DNA]</scope>
    <source>
        <strain evidence="2">14028-0561.14</strain>
    </source>
</reference>
<dbReference type="GeneID" id="108081858"/>